<reference evidence="5 6" key="1">
    <citation type="submission" date="2018-03" db="EMBL/GenBank/DDBJ databases">
        <authorList>
            <person name="Fogelqvist J."/>
        </authorList>
    </citation>
    <scope>NUCLEOTIDE SEQUENCE [LARGE SCALE GENOMIC DNA]</scope>
</reference>
<proteinExistence type="predicted"/>
<sequence length="421" mass="45229">MFGRRTGVGVWPLARMTTVIVTLLCLALTSHHVAECTGALGMPSDVDDLPLTTSSRSSKEFTGALDMPDEVKDLPLTIPIRSSKEAVLDVIIKAIEALRSVAGPLTSVYGLKTSAYNMISVLVSNDTLNFLEDVRHLLAGMHGGTLNVLTSVRDHDQAVNDRNQYRQKVIKLRATLDECQRLNQAALLEAADIAVRDAKQANDTIRSLRRSLAALSDNNAALRLALDAARHDNEERNRTVAAYRKAVWASGIMGTAGAIASAGVAWQRLPPAAAPGVSAPSPIGSSFRSAAPLALAAAALSSVATRMATRTERRRPAAEPMSSPTDAGGDAGRGRRFLKVVIHVLLGVVAVCVVAGATTTVVLVRRIRRLRYTIKKLHNRFGVVEYDTSGRRRRRGRPLASDADIWKQIDAADTAQPAFPL</sequence>
<geneLocation type="mitochondrion" evidence="5"/>
<evidence type="ECO:0000256" key="2">
    <source>
        <dbReference type="SAM" id="MobiDB-lite"/>
    </source>
</evidence>
<feature type="chain" id="PRO_5018270294" evidence="4">
    <location>
        <begin position="35"/>
        <end position="421"/>
    </location>
</feature>
<keyword evidence="1" id="KW-0175">Coiled coil</keyword>
<keyword evidence="4" id="KW-0732">Signal</keyword>
<feature type="transmembrane region" description="Helical" evidence="3">
    <location>
        <begin position="340"/>
        <end position="364"/>
    </location>
</feature>
<evidence type="ECO:0000313" key="6">
    <source>
        <dbReference type="Proteomes" id="UP000290189"/>
    </source>
</evidence>
<name>A0A3P3YP15_PLABS</name>
<keyword evidence="3" id="KW-1133">Transmembrane helix</keyword>
<organism evidence="5 6">
    <name type="scientific">Plasmodiophora brassicae</name>
    <name type="common">Clubroot disease agent</name>
    <dbReference type="NCBI Taxonomy" id="37360"/>
    <lineage>
        <taxon>Eukaryota</taxon>
        <taxon>Sar</taxon>
        <taxon>Rhizaria</taxon>
        <taxon>Endomyxa</taxon>
        <taxon>Phytomyxea</taxon>
        <taxon>Plasmodiophorida</taxon>
        <taxon>Plasmodiophoridae</taxon>
        <taxon>Plasmodiophora</taxon>
    </lineage>
</organism>
<dbReference type="EMBL" id="OVEO01000018">
    <property type="protein sequence ID" value="SPR01540.1"/>
    <property type="molecule type" value="Genomic_DNA"/>
</dbReference>
<gene>
    <name evidence="5" type="ORF">PLBR_LOCUS8755</name>
</gene>
<feature type="coiled-coil region" evidence="1">
    <location>
        <begin position="162"/>
        <end position="232"/>
    </location>
</feature>
<dbReference type="AlphaFoldDB" id="A0A3P3YP15"/>
<feature type="signal peptide" evidence="4">
    <location>
        <begin position="1"/>
        <end position="34"/>
    </location>
</feature>
<keyword evidence="3" id="KW-0812">Transmembrane</keyword>
<evidence type="ECO:0000256" key="3">
    <source>
        <dbReference type="SAM" id="Phobius"/>
    </source>
</evidence>
<evidence type="ECO:0000256" key="4">
    <source>
        <dbReference type="SAM" id="SignalP"/>
    </source>
</evidence>
<evidence type="ECO:0000256" key="1">
    <source>
        <dbReference type="SAM" id="Coils"/>
    </source>
</evidence>
<evidence type="ECO:0000313" key="5">
    <source>
        <dbReference type="EMBL" id="SPR01540.1"/>
    </source>
</evidence>
<feature type="region of interest" description="Disordered" evidence="2">
    <location>
        <begin position="310"/>
        <end position="330"/>
    </location>
</feature>
<accession>A0A3P3YP15</accession>
<protein>
    <submittedName>
        <fullName evidence="5">Uncharacterized protein</fullName>
    </submittedName>
</protein>
<keyword evidence="5" id="KW-0496">Mitochondrion</keyword>
<dbReference type="Proteomes" id="UP000290189">
    <property type="component" value="Unassembled WGS sequence"/>
</dbReference>
<keyword evidence="3" id="KW-0472">Membrane</keyword>